<reference evidence="2" key="1">
    <citation type="submission" date="2023-05" db="EMBL/GenBank/DDBJ databases">
        <title>Nepenthes gracilis genome sequencing.</title>
        <authorList>
            <person name="Fukushima K."/>
        </authorList>
    </citation>
    <scope>NUCLEOTIDE SEQUENCE</scope>
    <source>
        <strain evidence="2">SING2019-196</strain>
    </source>
</reference>
<gene>
    <name evidence="2" type="ORF">Nepgr_011943</name>
</gene>
<feature type="compositionally biased region" description="Basic and acidic residues" evidence="1">
    <location>
        <begin position="206"/>
        <end position="219"/>
    </location>
</feature>
<comment type="caution">
    <text evidence="2">The sequence shown here is derived from an EMBL/GenBank/DDBJ whole genome shotgun (WGS) entry which is preliminary data.</text>
</comment>
<evidence type="ECO:0000313" key="2">
    <source>
        <dbReference type="EMBL" id="GMH10102.1"/>
    </source>
</evidence>
<accession>A0AAD3SF76</accession>
<evidence type="ECO:0000313" key="3">
    <source>
        <dbReference type="Proteomes" id="UP001279734"/>
    </source>
</evidence>
<feature type="region of interest" description="Disordered" evidence="1">
    <location>
        <begin position="205"/>
        <end position="274"/>
    </location>
</feature>
<sequence>MAPGVRDIASTVTLDKLTEIRAQYQIPESMAMMIPEPHDRALYPPDGFITVYEAHLKGGLRFSIPVELYDIMRALGVPLARLQPNAMRYLVSLCVFFRCYEKLLNALTVKVMLRFMQNLDWIVMTPRPKFSSLCGGNPDSTRRWKDKFFFLGVYEHWAIPTTWGKVASQYCSNPSREDRKEVKAHTDLVLANLWTFHLNKRNIRSGIDKSGKPSGDRGGDSGPVPLVTTKERPRIGGPTAERSSSDDEDFDIEGVSDDDRASWGQTSCDDEDDDDVPLIKRVRIGAPPLGPSGSGGLAFTSTANLPITPAEILPQSARSSDVQAPSDDFVPGAPVALPGDVSGRIGHPPEDIGGGSAVRDSERGVSAEMIREMVEVVDLSVDEFAPSDPSERPVVAEAAWLPEFLRGADFEADFPAAFVADESVSEMTPAGLRSEPQESESHVECGMGDDPLVSKVACCFLPSIAFHCS</sequence>
<name>A0AAD3SF76_NEPGR</name>
<dbReference type="Proteomes" id="UP001279734">
    <property type="component" value="Unassembled WGS sequence"/>
</dbReference>
<keyword evidence="3" id="KW-1185">Reference proteome</keyword>
<organism evidence="2 3">
    <name type="scientific">Nepenthes gracilis</name>
    <name type="common">Slender pitcher plant</name>
    <dbReference type="NCBI Taxonomy" id="150966"/>
    <lineage>
        <taxon>Eukaryota</taxon>
        <taxon>Viridiplantae</taxon>
        <taxon>Streptophyta</taxon>
        <taxon>Embryophyta</taxon>
        <taxon>Tracheophyta</taxon>
        <taxon>Spermatophyta</taxon>
        <taxon>Magnoliopsida</taxon>
        <taxon>eudicotyledons</taxon>
        <taxon>Gunneridae</taxon>
        <taxon>Pentapetalae</taxon>
        <taxon>Caryophyllales</taxon>
        <taxon>Nepenthaceae</taxon>
        <taxon>Nepenthes</taxon>
    </lineage>
</organism>
<dbReference type="EMBL" id="BSYO01000009">
    <property type="protein sequence ID" value="GMH10102.1"/>
    <property type="molecule type" value="Genomic_DNA"/>
</dbReference>
<protein>
    <recommendedName>
        <fullName evidence="4">Transposase</fullName>
    </recommendedName>
</protein>
<evidence type="ECO:0008006" key="4">
    <source>
        <dbReference type="Google" id="ProtNLM"/>
    </source>
</evidence>
<evidence type="ECO:0000256" key="1">
    <source>
        <dbReference type="SAM" id="MobiDB-lite"/>
    </source>
</evidence>
<feature type="compositionally biased region" description="Acidic residues" evidence="1">
    <location>
        <begin position="246"/>
        <end position="256"/>
    </location>
</feature>
<proteinExistence type="predicted"/>
<dbReference type="AlphaFoldDB" id="A0AAD3SF76"/>